<keyword evidence="1" id="KW-0472">Membrane</keyword>
<reference evidence="2" key="1">
    <citation type="journal article" date="2022" name="Int. J. Mol. Sci.">
        <title>Draft Genome of Tanacetum Coccineum: Genomic Comparison of Closely Related Tanacetum-Family Plants.</title>
        <authorList>
            <person name="Yamashiro T."/>
            <person name="Shiraishi A."/>
            <person name="Nakayama K."/>
            <person name="Satake H."/>
        </authorList>
    </citation>
    <scope>NUCLEOTIDE SEQUENCE</scope>
</reference>
<reference evidence="2" key="2">
    <citation type="submission" date="2022-01" db="EMBL/GenBank/DDBJ databases">
        <authorList>
            <person name="Yamashiro T."/>
            <person name="Shiraishi A."/>
            <person name="Satake H."/>
            <person name="Nakayama K."/>
        </authorList>
    </citation>
    <scope>NUCLEOTIDE SEQUENCE</scope>
</reference>
<keyword evidence="1" id="KW-1133">Transmembrane helix</keyword>
<dbReference type="Proteomes" id="UP001151760">
    <property type="component" value="Unassembled WGS sequence"/>
</dbReference>
<proteinExistence type="predicted"/>
<evidence type="ECO:0000313" key="2">
    <source>
        <dbReference type="EMBL" id="GJT36813.1"/>
    </source>
</evidence>
<evidence type="ECO:0000313" key="3">
    <source>
        <dbReference type="Proteomes" id="UP001151760"/>
    </source>
</evidence>
<dbReference type="EMBL" id="BQNB010015171">
    <property type="protein sequence ID" value="GJT36813.1"/>
    <property type="molecule type" value="Genomic_DNA"/>
</dbReference>
<sequence>MIFAFRSKISVLKNLPREHAQPEDIHDLLHKLLEDLKIISEELAEFINSLSWNRPTFYDVDDDEYTIIYRSSKAITPDLSIKEPDNSLSMGDEHLSTIPETESDEVIKSSVENLVPIPSKFKGISDDTCDVPFCDNSPPLDALKDHVEIFPDSNEDYTSSDDDYGEDIDYVEASPPDSELVSLDEVNDVYQENEEIDLEDILQIQDVILREKLLNINRLIANIESLNNNSTPDCVLKSPSPFPIPVADSGSFFENSDTSFSYSDNFYPNSSLLAIIRKRRVVAVPLLMLITLFPSNASYILRLSPIRIAIIFPSLMLSELFFLISLIRWNLLYFSPPEVKTPFLTLASPLRAGGISSGWNFHLL</sequence>
<feature type="transmembrane region" description="Helical" evidence="1">
    <location>
        <begin position="281"/>
        <end position="300"/>
    </location>
</feature>
<protein>
    <submittedName>
        <fullName evidence="2">Uncharacterized protein</fullName>
    </submittedName>
</protein>
<keyword evidence="3" id="KW-1185">Reference proteome</keyword>
<organism evidence="2 3">
    <name type="scientific">Tanacetum coccineum</name>
    <dbReference type="NCBI Taxonomy" id="301880"/>
    <lineage>
        <taxon>Eukaryota</taxon>
        <taxon>Viridiplantae</taxon>
        <taxon>Streptophyta</taxon>
        <taxon>Embryophyta</taxon>
        <taxon>Tracheophyta</taxon>
        <taxon>Spermatophyta</taxon>
        <taxon>Magnoliopsida</taxon>
        <taxon>eudicotyledons</taxon>
        <taxon>Gunneridae</taxon>
        <taxon>Pentapetalae</taxon>
        <taxon>asterids</taxon>
        <taxon>campanulids</taxon>
        <taxon>Asterales</taxon>
        <taxon>Asteraceae</taxon>
        <taxon>Asteroideae</taxon>
        <taxon>Anthemideae</taxon>
        <taxon>Anthemidinae</taxon>
        <taxon>Tanacetum</taxon>
    </lineage>
</organism>
<gene>
    <name evidence="2" type="ORF">Tco_0936678</name>
</gene>
<comment type="caution">
    <text evidence="2">The sequence shown here is derived from an EMBL/GenBank/DDBJ whole genome shotgun (WGS) entry which is preliminary data.</text>
</comment>
<keyword evidence="1" id="KW-0812">Transmembrane</keyword>
<accession>A0ABQ5DE07</accession>
<evidence type="ECO:0000256" key="1">
    <source>
        <dbReference type="SAM" id="Phobius"/>
    </source>
</evidence>
<feature type="transmembrane region" description="Helical" evidence="1">
    <location>
        <begin position="306"/>
        <end position="327"/>
    </location>
</feature>
<name>A0ABQ5DE07_9ASTR</name>